<keyword evidence="1" id="KW-0378">Hydrolase</keyword>
<dbReference type="OrthoDB" id="6509975at2759"/>
<dbReference type="Gene3D" id="3.40.50.1240">
    <property type="entry name" value="Phosphoglycerate mutase-like"/>
    <property type="match status" value="1"/>
</dbReference>
<dbReference type="PANTHER" id="PTHR20963">
    <property type="entry name" value="MULTIPLE INOSITOL POLYPHOSPHATE PHOSPHATASE-RELATED"/>
    <property type="match status" value="1"/>
</dbReference>
<dbReference type="PANTHER" id="PTHR20963:SF43">
    <property type="entry name" value="PUTATIVE (AFU_ORTHOLOGUE AFUA_7G01240)-RELATED"/>
    <property type="match status" value="1"/>
</dbReference>
<dbReference type="STRING" id="1149755.A0A2J6QRG9"/>
<accession>A0A2J6QRG9</accession>
<sequence>MHRDSPNPTFTNITKPYEVVIIPEGGTENNTLASYDSCFNDNDAIIGSLGDLDLFTYLPKYLTTATARLQKYVPTEFELTVNDTYAMQSICAYENAYIGMSDFCELFTADEWDGFENTLDIEYYYDYAFGNPTGRAQGLGYVQELLARLNHTLISSSSSSVNSTLDGNATTFPIDQAFYADFSHDDIIISVLTALSLDYIRDPPSLTQFPPNPNRHFVLSHLTPFGARLITETIGCSSSDPPPVQKSRVSYTPGQYGYSASNATYKFIRMRLNHGILPLNTIRGGACGNSTAGRVDGMCALEDFMRSQENSTAMANYDFSCFGNYTISDPTSGQDWDGVIFQ</sequence>
<organism evidence="2 3">
    <name type="scientific">Hyaloscypha variabilis (strain UAMH 11265 / GT02V1 / F)</name>
    <name type="common">Meliniomyces variabilis</name>
    <dbReference type="NCBI Taxonomy" id="1149755"/>
    <lineage>
        <taxon>Eukaryota</taxon>
        <taxon>Fungi</taxon>
        <taxon>Dikarya</taxon>
        <taxon>Ascomycota</taxon>
        <taxon>Pezizomycotina</taxon>
        <taxon>Leotiomycetes</taxon>
        <taxon>Helotiales</taxon>
        <taxon>Hyaloscyphaceae</taxon>
        <taxon>Hyaloscypha</taxon>
        <taxon>Hyaloscypha variabilis</taxon>
    </lineage>
</organism>
<evidence type="ECO:0000313" key="3">
    <source>
        <dbReference type="Proteomes" id="UP000235786"/>
    </source>
</evidence>
<dbReference type="Pfam" id="PF00328">
    <property type="entry name" value="His_Phos_2"/>
    <property type="match status" value="1"/>
</dbReference>
<evidence type="ECO:0000313" key="2">
    <source>
        <dbReference type="EMBL" id="PMD28857.1"/>
    </source>
</evidence>
<keyword evidence="3" id="KW-1185">Reference proteome</keyword>
<dbReference type="CDD" id="cd07061">
    <property type="entry name" value="HP_HAP_like"/>
    <property type="match status" value="1"/>
</dbReference>
<name>A0A2J6QRG9_HYAVF</name>
<dbReference type="AlphaFoldDB" id="A0A2J6QRG9"/>
<dbReference type="EMBL" id="KZ613982">
    <property type="protein sequence ID" value="PMD28857.1"/>
    <property type="molecule type" value="Genomic_DNA"/>
</dbReference>
<protein>
    <submittedName>
        <fullName evidence="2">Phosphoglycerate mutase-like protein</fullName>
    </submittedName>
</protein>
<reference evidence="2 3" key="1">
    <citation type="submission" date="2016-04" db="EMBL/GenBank/DDBJ databases">
        <title>A degradative enzymes factory behind the ericoid mycorrhizal symbiosis.</title>
        <authorList>
            <consortium name="DOE Joint Genome Institute"/>
            <person name="Martino E."/>
            <person name="Morin E."/>
            <person name="Grelet G."/>
            <person name="Kuo A."/>
            <person name="Kohler A."/>
            <person name="Daghino S."/>
            <person name="Barry K."/>
            <person name="Choi C."/>
            <person name="Cichocki N."/>
            <person name="Clum A."/>
            <person name="Copeland A."/>
            <person name="Hainaut M."/>
            <person name="Haridas S."/>
            <person name="Labutti K."/>
            <person name="Lindquist E."/>
            <person name="Lipzen A."/>
            <person name="Khouja H.-R."/>
            <person name="Murat C."/>
            <person name="Ohm R."/>
            <person name="Olson A."/>
            <person name="Spatafora J."/>
            <person name="Veneault-Fourrey C."/>
            <person name="Henrissat B."/>
            <person name="Grigoriev I."/>
            <person name="Martin F."/>
            <person name="Perotto S."/>
        </authorList>
    </citation>
    <scope>NUCLEOTIDE SEQUENCE [LARGE SCALE GENOMIC DNA]</scope>
    <source>
        <strain evidence="2 3">F</strain>
    </source>
</reference>
<proteinExistence type="predicted"/>
<dbReference type="GO" id="GO:0003993">
    <property type="term" value="F:acid phosphatase activity"/>
    <property type="evidence" value="ECO:0007669"/>
    <property type="project" value="TreeGrafter"/>
</dbReference>
<dbReference type="InterPro" id="IPR029033">
    <property type="entry name" value="His_PPase_superfam"/>
</dbReference>
<evidence type="ECO:0000256" key="1">
    <source>
        <dbReference type="ARBA" id="ARBA00022801"/>
    </source>
</evidence>
<gene>
    <name evidence="2" type="ORF">L207DRAFT_504919</name>
</gene>
<dbReference type="SUPFAM" id="SSF53254">
    <property type="entry name" value="Phosphoglycerate mutase-like"/>
    <property type="match status" value="1"/>
</dbReference>
<dbReference type="InterPro" id="IPR000560">
    <property type="entry name" value="His_Pase_clade-2"/>
</dbReference>
<dbReference type="Proteomes" id="UP000235786">
    <property type="component" value="Unassembled WGS sequence"/>
</dbReference>